<accession>A0AA43XJ66</accession>
<feature type="transmembrane region" description="Helical" evidence="1">
    <location>
        <begin position="243"/>
        <end position="264"/>
    </location>
</feature>
<feature type="transmembrane region" description="Helical" evidence="1">
    <location>
        <begin position="209"/>
        <end position="231"/>
    </location>
</feature>
<evidence type="ECO:0000313" key="3">
    <source>
        <dbReference type="Proteomes" id="UP000449710"/>
    </source>
</evidence>
<feature type="transmembrane region" description="Helical" evidence="1">
    <location>
        <begin position="276"/>
        <end position="294"/>
    </location>
</feature>
<keyword evidence="3" id="KW-1185">Reference proteome</keyword>
<comment type="caution">
    <text evidence="2">The sequence shown here is derived from an EMBL/GenBank/DDBJ whole genome shotgun (WGS) entry which is preliminary data.</text>
</comment>
<dbReference type="Pfam" id="PF13687">
    <property type="entry name" value="DUF4153"/>
    <property type="match status" value="1"/>
</dbReference>
<dbReference type="Proteomes" id="UP000449710">
    <property type="component" value="Unassembled WGS sequence"/>
</dbReference>
<feature type="transmembrane region" description="Helical" evidence="1">
    <location>
        <begin position="12"/>
        <end position="34"/>
    </location>
</feature>
<feature type="transmembrane region" description="Helical" evidence="1">
    <location>
        <begin position="306"/>
        <end position="325"/>
    </location>
</feature>
<evidence type="ECO:0000313" key="2">
    <source>
        <dbReference type="EMBL" id="NBG87291.1"/>
    </source>
</evidence>
<dbReference type="InterPro" id="IPR025291">
    <property type="entry name" value="DUF4153"/>
</dbReference>
<keyword evidence="1" id="KW-0812">Transmembrane</keyword>
<proteinExistence type="predicted"/>
<feature type="transmembrane region" description="Helical" evidence="1">
    <location>
        <begin position="40"/>
        <end position="57"/>
    </location>
</feature>
<feature type="transmembrane region" description="Helical" evidence="1">
    <location>
        <begin position="92"/>
        <end position="114"/>
    </location>
</feature>
<feature type="transmembrane region" description="Helical" evidence="1">
    <location>
        <begin position="167"/>
        <end position="188"/>
    </location>
</feature>
<gene>
    <name evidence="2" type="ORF">ISALK_02135</name>
</gene>
<evidence type="ECO:0000256" key="1">
    <source>
        <dbReference type="SAM" id="Phobius"/>
    </source>
</evidence>
<keyword evidence="1" id="KW-1133">Transmembrane helix</keyword>
<dbReference type="AlphaFoldDB" id="A0AA43XJ66"/>
<reference evidence="2 3" key="1">
    <citation type="submission" date="2019-04" db="EMBL/GenBank/DDBJ databases">
        <title>Isachenkonia alkalipeptolytica gen. nov. sp. nov. a new anaerobic, alkiliphilic organothrophic bacterium capable to reduce synthesized ferrihydrite isolated from a soda lake.</title>
        <authorList>
            <person name="Toshchakov S.V."/>
            <person name="Zavarzina D.G."/>
            <person name="Zhilina T.N."/>
            <person name="Kostrikina N.A."/>
            <person name="Kublanov I.V."/>
        </authorList>
    </citation>
    <scope>NUCLEOTIDE SEQUENCE [LARGE SCALE GENOMIC DNA]</scope>
    <source>
        <strain evidence="2 3">Z-1701</strain>
    </source>
</reference>
<dbReference type="EMBL" id="SUMG01000002">
    <property type="protein sequence ID" value="NBG87291.1"/>
    <property type="molecule type" value="Genomic_DNA"/>
</dbReference>
<organism evidence="2 3">
    <name type="scientific">Isachenkonia alkalipeptolytica</name>
    <dbReference type="NCBI Taxonomy" id="2565777"/>
    <lineage>
        <taxon>Bacteria</taxon>
        <taxon>Bacillati</taxon>
        <taxon>Bacillota</taxon>
        <taxon>Clostridia</taxon>
        <taxon>Eubacteriales</taxon>
        <taxon>Clostridiaceae</taxon>
        <taxon>Isachenkonia</taxon>
    </lineage>
</organism>
<feature type="transmembrane region" description="Helical" evidence="1">
    <location>
        <begin position="332"/>
        <end position="349"/>
    </location>
</feature>
<sequence>MEGLIHALMRYPLTIVFFIVAAAINALSIQRLGVDQHERLLATFVIAALTTLVAQGIYERFFTHSIRRWVLAGGAVLLSALYYLTMLGDPDFSLIIFIRTGVLVLALTVGFIWIPTMKSKFQFDQSFLIVFKSFFNSVFFAAVIMVGVSLIIGAADQLLFNLSYRAYPHAANIIFVIFAPMYFLSLIPKYHAEDKEAEGKVKWSRFLEVLVAYIIIPLVSLFTVILVLYILLNIRGDFWTDNLLEPMLVTYSIVVIFVYVLAGTLENKLVEYFKRIFPKVLLPIVFFQTMASFLKIQEEGLTHGRYFVILYGVFAIVSGILFSLYKGKKNGAVAILLMVFSILSIMPPVDAFSVSRRIQISQLEAVLGENEMLVEGEIRRAEELSEEDRRLIRSTTSYIDQMNYTEELDWIPEDFNYYRDFEEVFGITPQEWENERAIPRYRSFQRAQEEVLDIGAYNYMIQVQFTSTGEDREPKEIILNGETYRVGWEGGALEGFFVKAMESNLELVIPMEEITDRLLDRENGHQQLSQEEAAFYTETGDLSMGVVVNYLDIQEENGQKSYNGDVYILLGGEE</sequence>
<keyword evidence="1" id="KW-0472">Membrane</keyword>
<name>A0AA43XJ66_9CLOT</name>
<protein>
    <submittedName>
        <fullName evidence="2">DUF4153 domain-containing protein</fullName>
    </submittedName>
</protein>
<feature type="transmembrane region" description="Helical" evidence="1">
    <location>
        <begin position="134"/>
        <end position="155"/>
    </location>
</feature>
<feature type="transmembrane region" description="Helical" evidence="1">
    <location>
        <begin position="69"/>
        <end position="86"/>
    </location>
</feature>